<name>A0ABT7SQ25_9GAMM</name>
<organism evidence="2 3">
    <name type="scientific">Thiopseudomonas acetoxidans</name>
    <dbReference type="NCBI Taxonomy" id="3041622"/>
    <lineage>
        <taxon>Bacteria</taxon>
        <taxon>Pseudomonadati</taxon>
        <taxon>Pseudomonadota</taxon>
        <taxon>Gammaproteobacteria</taxon>
        <taxon>Pseudomonadales</taxon>
        <taxon>Pseudomonadaceae</taxon>
        <taxon>Thiopseudomonas</taxon>
    </lineage>
</organism>
<evidence type="ECO:0000313" key="3">
    <source>
        <dbReference type="Proteomes" id="UP001241056"/>
    </source>
</evidence>
<comment type="caution">
    <text evidence="2">The sequence shown here is derived from an EMBL/GenBank/DDBJ whole genome shotgun (WGS) entry which is preliminary data.</text>
</comment>
<dbReference type="RefSeq" id="WP_289410768.1">
    <property type="nucleotide sequence ID" value="NZ_JAUCDY010000007.1"/>
</dbReference>
<gene>
    <name evidence="2" type="ORF">QEZ41_07440</name>
</gene>
<sequence length="268" mass="29434">MTKLVSVLLGVGMLLVAHALPAQALFESLQALPPLQNARVINSSQQEAVEKIYPLGSVRRISGRLRYTGEVLLHGQQSVLTVQLASTHTAGDAFMAARDYLEQHDAQMLFWCEGKDCGPSNLWANAVFDTARLYGPDEQQSYAAFIQPKDGSLITVYAITRGNGRSLLHFEQLAADSMPSDLRPTPATLLRQLREGGKLMLTHLPAEPEPQWLALLVRTLNQSAAFRVVIGGENAALWYEELIAAGVKANRVELDSAENSKLYLQLIQ</sequence>
<evidence type="ECO:0000313" key="2">
    <source>
        <dbReference type="EMBL" id="MDM7858109.1"/>
    </source>
</evidence>
<evidence type="ECO:0000256" key="1">
    <source>
        <dbReference type="SAM" id="SignalP"/>
    </source>
</evidence>
<dbReference type="InterPro" id="IPR032608">
    <property type="entry name" value="DUF4892"/>
</dbReference>
<protein>
    <submittedName>
        <fullName evidence="2">DUF4892 domain-containing protein</fullName>
    </submittedName>
</protein>
<reference evidence="2 3" key="1">
    <citation type="submission" date="2023-06" db="EMBL/GenBank/DDBJ databases">
        <title>Thiopseudomonas sp. CY1220 draft genome sequence.</title>
        <authorList>
            <person name="Zhao G."/>
            <person name="An M."/>
        </authorList>
    </citation>
    <scope>NUCLEOTIDE SEQUENCE [LARGE SCALE GENOMIC DNA]</scope>
    <source>
        <strain evidence="2 3">CY1220</strain>
    </source>
</reference>
<proteinExistence type="predicted"/>
<dbReference type="Pfam" id="PF16234">
    <property type="entry name" value="DUF4892"/>
    <property type="match status" value="1"/>
</dbReference>
<feature type="chain" id="PRO_5045526849" evidence="1">
    <location>
        <begin position="25"/>
        <end position="268"/>
    </location>
</feature>
<dbReference type="Proteomes" id="UP001241056">
    <property type="component" value="Unassembled WGS sequence"/>
</dbReference>
<accession>A0ABT7SQ25</accession>
<dbReference type="EMBL" id="JAUCDY010000007">
    <property type="protein sequence ID" value="MDM7858109.1"/>
    <property type="molecule type" value="Genomic_DNA"/>
</dbReference>
<keyword evidence="3" id="KW-1185">Reference proteome</keyword>
<feature type="signal peptide" evidence="1">
    <location>
        <begin position="1"/>
        <end position="24"/>
    </location>
</feature>
<keyword evidence="1" id="KW-0732">Signal</keyword>